<dbReference type="InterPro" id="IPR001434">
    <property type="entry name" value="OmcB-like_DUF11"/>
</dbReference>
<dbReference type="AlphaFoldDB" id="A0A5C6B5P4"/>
<dbReference type="InterPro" id="IPR013783">
    <property type="entry name" value="Ig-like_fold"/>
</dbReference>
<dbReference type="Gene3D" id="2.60.40.10">
    <property type="entry name" value="Immunoglobulins"/>
    <property type="match status" value="3"/>
</dbReference>
<evidence type="ECO:0000256" key="1">
    <source>
        <dbReference type="SAM" id="MobiDB-lite"/>
    </source>
</evidence>
<accession>A0A5C6B5P4</accession>
<feature type="domain" description="DUF11" evidence="2">
    <location>
        <begin position="684"/>
        <end position="767"/>
    </location>
</feature>
<evidence type="ECO:0000259" key="2">
    <source>
        <dbReference type="Pfam" id="PF01345"/>
    </source>
</evidence>
<reference evidence="3 4" key="1">
    <citation type="submission" date="2019-02" db="EMBL/GenBank/DDBJ databases">
        <title>Deep-cultivation of Planctomycetes and their phenomic and genomic characterization uncovers novel biology.</title>
        <authorList>
            <person name="Wiegand S."/>
            <person name="Jogler M."/>
            <person name="Boedeker C."/>
            <person name="Pinto D."/>
            <person name="Vollmers J."/>
            <person name="Rivas-Marin E."/>
            <person name="Kohn T."/>
            <person name="Peeters S.H."/>
            <person name="Heuer A."/>
            <person name="Rast P."/>
            <person name="Oberbeckmann S."/>
            <person name="Bunk B."/>
            <person name="Jeske O."/>
            <person name="Meyerdierks A."/>
            <person name="Storesund J.E."/>
            <person name="Kallscheuer N."/>
            <person name="Luecker S."/>
            <person name="Lage O.M."/>
            <person name="Pohl T."/>
            <person name="Merkel B.J."/>
            <person name="Hornburger P."/>
            <person name="Mueller R.-W."/>
            <person name="Bruemmer F."/>
            <person name="Labrenz M."/>
            <person name="Spormann A.M."/>
            <person name="Op Den Camp H."/>
            <person name="Overmann J."/>
            <person name="Amann R."/>
            <person name="Jetten M.S.M."/>
            <person name="Mascher T."/>
            <person name="Medema M.H."/>
            <person name="Devos D.P."/>
            <person name="Kaster A.-K."/>
            <person name="Ovreas L."/>
            <person name="Rohde M."/>
            <person name="Galperin M.Y."/>
            <person name="Jogler C."/>
        </authorList>
    </citation>
    <scope>NUCLEOTIDE SEQUENCE [LARGE SCALE GENOMIC DNA]</scope>
    <source>
        <strain evidence="3 4">CA54</strain>
    </source>
</reference>
<gene>
    <name evidence="3" type="primary">omcB_3</name>
    <name evidence="3" type="ORF">CA54_54920</name>
</gene>
<dbReference type="PANTHER" id="PTHR34819">
    <property type="entry name" value="LARGE CYSTEINE-RICH PERIPLASMIC PROTEIN OMCB"/>
    <property type="match status" value="1"/>
</dbReference>
<dbReference type="NCBIfam" id="TIGR01451">
    <property type="entry name" value="B_ant_repeat"/>
    <property type="match status" value="3"/>
</dbReference>
<evidence type="ECO:0000313" key="4">
    <source>
        <dbReference type="Proteomes" id="UP000320735"/>
    </source>
</evidence>
<feature type="domain" description="DUF11" evidence="2">
    <location>
        <begin position="902"/>
        <end position="1001"/>
    </location>
</feature>
<name>A0A5C6B5P4_9PLAN</name>
<dbReference type="Pfam" id="PF01345">
    <property type="entry name" value="DUF11"/>
    <property type="match status" value="4"/>
</dbReference>
<protein>
    <submittedName>
        <fullName evidence="3">Large cysteine-rich periplasmic protein OmcB</fullName>
    </submittedName>
</protein>
<feature type="region of interest" description="Disordered" evidence="1">
    <location>
        <begin position="31"/>
        <end position="72"/>
    </location>
</feature>
<proteinExistence type="predicted"/>
<evidence type="ECO:0000313" key="3">
    <source>
        <dbReference type="EMBL" id="TWU07087.1"/>
    </source>
</evidence>
<feature type="region of interest" description="Disordered" evidence="1">
    <location>
        <begin position="519"/>
        <end position="577"/>
    </location>
</feature>
<dbReference type="Proteomes" id="UP000320735">
    <property type="component" value="Unassembled WGS sequence"/>
</dbReference>
<dbReference type="InterPro" id="IPR047589">
    <property type="entry name" value="DUF11_rpt"/>
</dbReference>
<dbReference type="PANTHER" id="PTHR34819:SF3">
    <property type="entry name" value="CELL SURFACE PROTEIN"/>
    <property type="match status" value="1"/>
</dbReference>
<organism evidence="3 4">
    <name type="scientific">Symmachiella macrocystis</name>
    <dbReference type="NCBI Taxonomy" id="2527985"/>
    <lineage>
        <taxon>Bacteria</taxon>
        <taxon>Pseudomonadati</taxon>
        <taxon>Planctomycetota</taxon>
        <taxon>Planctomycetia</taxon>
        <taxon>Planctomycetales</taxon>
        <taxon>Planctomycetaceae</taxon>
        <taxon>Symmachiella</taxon>
    </lineage>
</organism>
<dbReference type="EMBL" id="SJPP01000003">
    <property type="protein sequence ID" value="TWU07087.1"/>
    <property type="molecule type" value="Genomic_DNA"/>
</dbReference>
<feature type="domain" description="DUF11" evidence="2">
    <location>
        <begin position="572"/>
        <end position="664"/>
    </location>
</feature>
<comment type="caution">
    <text evidence="3">The sequence shown here is derived from an EMBL/GenBank/DDBJ whole genome shotgun (WGS) entry which is preliminary data.</text>
</comment>
<dbReference type="InterPro" id="IPR051172">
    <property type="entry name" value="Chlamydia_OmcB"/>
</dbReference>
<sequence>MQSSLWKLAVITGVVALCLLVIDHAREDMANSPQDVAENEDTKVEGSSEGDSENDFLGYSQSPAAPHEKTDDAVSHVGHLNDNSEEYPHLAQTGAAVPVVNPFGDDEAVEPRPLGEEGLPLSGQGEPAAETIVEAENTVPELWDDPPEAEVAADTDVVEPLEEIPAFDETEVESSIGIFDAAAAASTEEAATDESATEEFSNEEEIVEIVPEELPATGDDFLVDESTEPLAMPTEAETETAITEIDPFETSSVEEPVVETVPAVETELYDFASEETDPFADDVSLPTAGDEDAPLDEVQLDATELEEPTEELLPLADDFADDNAVEVIEPFEPADLTGLEEVEAAEASPESPELTELPLDDTVEEIVVEEPAMEEPAGDTVLEYTEDPPSFEPEEMSADDFSESLPAVEEPAVITEEPFEARELAAEEVNNETPPLPSFPETDVLEPEAMLTDEIEPVATEATDSDEGPVTVPAAEPGLIPEVEETFTETLEEPAEELAEESTPELIAEPEPELLPTETVPAQEPKVEVSPTDTDAVESQPAADENVVNEEVIGEGTIDADSPRGEQRPQLTIDKQSPPTAVLGKPFIYSILIKNVGQSPAGHVTVEDEIPRGAKLTGTIPQAELVGKKLIWKFGTLQPNQERKISIRVIPIAEGPIGSVATVNFVAEVAAQTVVQKPELKVSINAPKEAPLGKPVVFQFKVTNLGTMVAKKVVLRDILPSHFTHPGGKDLEYEIGDLAGGQTRDVQLTLTAAEIGAGVNQAIVTADGDISIKAEAEVKILDQGISISREGPKSRLLRRATSFTNSIRNKAKSPVNDLVVVEQIPEGMKFLKASQGGNFDPQKKTVTWHIQQIAAEESEDVSVMLLPEAPGTKESVIRVFGESGQIGSTTTETAIRGFALLDIKISQADQPVVIGERVSYRIEIQNRGTEAATGVLVSTLLPEEMEMVNIKGPLEHQQTKQQIDFSPIADLAPNQHISVDLLLEAKAPGDTRLHVQVQSDQMKKPLSRETATVIFGEQN</sequence>
<keyword evidence="4" id="KW-1185">Reference proteome</keyword>
<feature type="domain" description="DUF11" evidence="2">
    <location>
        <begin position="800"/>
        <end position="864"/>
    </location>
</feature>